<keyword evidence="2" id="KW-0812">Transmembrane</keyword>
<feature type="region of interest" description="Disordered" evidence="1">
    <location>
        <begin position="1"/>
        <end position="30"/>
    </location>
</feature>
<reference evidence="3" key="1">
    <citation type="journal article" date="2021" name="Nat. Commun.">
        <title>Genetic determinants of endophytism in the Arabidopsis root mycobiome.</title>
        <authorList>
            <person name="Mesny F."/>
            <person name="Miyauchi S."/>
            <person name="Thiergart T."/>
            <person name="Pickel B."/>
            <person name="Atanasova L."/>
            <person name="Karlsson M."/>
            <person name="Huettel B."/>
            <person name="Barry K.W."/>
            <person name="Haridas S."/>
            <person name="Chen C."/>
            <person name="Bauer D."/>
            <person name="Andreopoulos W."/>
            <person name="Pangilinan J."/>
            <person name="LaButti K."/>
            <person name="Riley R."/>
            <person name="Lipzen A."/>
            <person name="Clum A."/>
            <person name="Drula E."/>
            <person name="Henrissat B."/>
            <person name="Kohler A."/>
            <person name="Grigoriev I.V."/>
            <person name="Martin F.M."/>
            <person name="Hacquard S."/>
        </authorList>
    </citation>
    <scope>NUCLEOTIDE SEQUENCE</scope>
    <source>
        <strain evidence="3">MPI-CAGE-CH-0243</strain>
    </source>
</reference>
<feature type="compositionally biased region" description="Polar residues" evidence="1">
    <location>
        <begin position="19"/>
        <end position="29"/>
    </location>
</feature>
<feature type="transmembrane region" description="Helical" evidence="2">
    <location>
        <begin position="148"/>
        <end position="171"/>
    </location>
</feature>
<organism evidence="3 4">
    <name type="scientific">Dendryphion nanum</name>
    <dbReference type="NCBI Taxonomy" id="256645"/>
    <lineage>
        <taxon>Eukaryota</taxon>
        <taxon>Fungi</taxon>
        <taxon>Dikarya</taxon>
        <taxon>Ascomycota</taxon>
        <taxon>Pezizomycotina</taxon>
        <taxon>Dothideomycetes</taxon>
        <taxon>Pleosporomycetidae</taxon>
        <taxon>Pleosporales</taxon>
        <taxon>Torulaceae</taxon>
        <taxon>Dendryphion</taxon>
    </lineage>
</organism>
<keyword evidence="2" id="KW-0472">Membrane</keyword>
<feature type="transmembrane region" description="Helical" evidence="2">
    <location>
        <begin position="82"/>
        <end position="111"/>
    </location>
</feature>
<evidence type="ECO:0000256" key="1">
    <source>
        <dbReference type="SAM" id="MobiDB-lite"/>
    </source>
</evidence>
<dbReference type="Proteomes" id="UP000700596">
    <property type="component" value="Unassembled WGS sequence"/>
</dbReference>
<keyword evidence="2" id="KW-1133">Transmembrane helix</keyword>
<dbReference type="EMBL" id="JAGMWT010000032">
    <property type="protein sequence ID" value="KAH7109435.1"/>
    <property type="molecule type" value="Genomic_DNA"/>
</dbReference>
<dbReference type="AlphaFoldDB" id="A0A9P9CYJ6"/>
<evidence type="ECO:0000313" key="3">
    <source>
        <dbReference type="EMBL" id="KAH7109435.1"/>
    </source>
</evidence>
<name>A0A9P9CYJ6_9PLEO</name>
<protein>
    <recommendedName>
        <fullName evidence="5">Transmembrane protein</fullName>
    </recommendedName>
</protein>
<proteinExistence type="predicted"/>
<gene>
    <name evidence="3" type="ORF">B0J11DRAFT_512856</name>
</gene>
<evidence type="ECO:0008006" key="5">
    <source>
        <dbReference type="Google" id="ProtNLM"/>
    </source>
</evidence>
<feature type="transmembrane region" description="Helical" evidence="2">
    <location>
        <begin position="510"/>
        <end position="530"/>
    </location>
</feature>
<feature type="transmembrane region" description="Helical" evidence="2">
    <location>
        <begin position="44"/>
        <end position="62"/>
    </location>
</feature>
<sequence>MSEDASKNGVAYGILSSDPPENTSTNPCQWRSDDRGAWNIFKTLWLFVFHMAGCGLLVFTLLRTDGKDFNVGSTWIFRGSLLYQTQVTALLSVALVFIRFIVTSCTALLIWRAVYILLEKTGITLDEILFLTSYRILPLPWKRLRTHVLWSLWAITTILLTWPAGFAAPLATSSVSWIPEHRLQDSTSAIQIPTIGAQADWTSLLYDDTIAKVVAFAVAMSVQDPAYAFKTNQVPLRRYFDVPRITLIPDGSRVDLAVPYLSTNITWISVDDKKIFQNVNNPDFQDVSGDRGFSTRVDGMVSIVRDTQWKAQNAKPLEATRFFGHRLVAVKTATLEKGHKLPSGETIDENTPCPTESNYFGTLPKVNQYRSKINFGNSFAATDCFIVANTTITSGRYNAKNCSVISSVGSPDRHATCTLTGPVDKSSIDADWLASLALDFTSETLKYNILQNRTLPQMSGTLNEHTAAMLQLGYHAAWGGLMKALTISTENGTLRLNEPVVRAEIDRLRLYTWLGVNATLFLSAIFVTIASSNSKVKTIRNTTLAILTMNLSEVLTDPRAIGLCNAVKLSKKDRKLPKLRWKHVREENDIAMTSGCSHSKVVFDET</sequence>
<dbReference type="OrthoDB" id="5378430at2759"/>
<accession>A0A9P9CYJ6</accession>
<keyword evidence="4" id="KW-1185">Reference proteome</keyword>
<evidence type="ECO:0000256" key="2">
    <source>
        <dbReference type="SAM" id="Phobius"/>
    </source>
</evidence>
<evidence type="ECO:0000313" key="4">
    <source>
        <dbReference type="Proteomes" id="UP000700596"/>
    </source>
</evidence>
<comment type="caution">
    <text evidence="3">The sequence shown here is derived from an EMBL/GenBank/DDBJ whole genome shotgun (WGS) entry which is preliminary data.</text>
</comment>